<feature type="domain" description="Histidine kinase/HSP90-like ATPase" evidence="3">
    <location>
        <begin position="42"/>
        <end position="157"/>
    </location>
</feature>
<dbReference type="SUPFAM" id="SSF55874">
    <property type="entry name" value="ATPase domain of HSP90 chaperone/DNA topoisomerase II/histidine kinase"/>
    <property type="match status" value="1"/>
</dbReference>
<dbReference type="InterPro" id="IPR003594">
    <property type="entry name" value="HATPase_dom"/>
</dbReference>
<accession>A0ABZ1GPC4</accession>
<evidence type="ECO:0000256" key="2">
    <source>
        <dbReference type="SAM" id="MobiDB-lite"/>
    </source>
</evidence>
<organism evidence="4 5">
    <name type="scientific">Streptomyces hirsutus</name>
    <dbReference type="NCBI Taxonomy" id="35620"/>
    <lineage>
        <taxon>Bacteria</taxon>
        <taxon>Bacillati</taxon>
        <taxon>Actinomycetota</taxon>
        <taxon>Actinomycetes</taxon>
        <taxon>Kitasatosporales</taxon>
        <taxon>Streptomycetaceae</taxon>
        <taxon>Streptomyces</taxon>
    </lineage>
</organism>
<evidence type="ECO:0000313" key="5">
    <source>
        <dbReference type="Proteomes" id="UP001335325"/>
    </source>
</evidence>
<dbReference type="InterPro" id="IPR050267">
    <property type="entry name" value="Anti-sigma-factor_SerPK"/>
</dbReference>
<feature type="region of interest" description="Disordered" evidence="2">
    <location>
        <begin position="162"/>
        <end position="186"/>
    </location>
</feature>
<dbReference type="PANTHER" id="PTHR35526">
    <property type="entry name" value="ANTI-SIGMA-F FACTOR RSBW-RELATED"/>
    <property type="match status" value="1"/>
</dbReference>
<name>A0ABZ1GPC4_9ACTN</name>
<dbReference type="Pfam" id="PF13581">
    <property type="entry name" value="HATPase_c_2"/>
    <property type="match status" value="1"/>
</dbReference>
<dbReference type="CDD" id="cd16936">
    <property type="entry name" value="HATPase_RsbW-like"/>
    <property type="match status" value="1"/>
</dbReference>
<gene>
    <name evidence="4" type="ORF">OIE73_20950</name>
</gene>
<keyword evidence="1" id="KW-0723">Serine/threonine-protein kinase</keyword>
<evidence type="ECO:0000259" key="3">
    <source>
        <dbReference type="Pfam" id="PF13581"/>
    </source>
</evidence>
<evidence type="ECO:0000256" key="1">
    <source>
        <dbReference type="ARBA" id="ARBA00022527"/>
    </source>
</evidence>
<protein>
    <submittedName>
        <fullName evidence="4">ATP-binding protein</fullName>
    </submittedName>
</protein>
<dbReference type="PANTHER" id="PTHR35526:SF3">
    <property type="entry name" value="ANTI-SIGMA-F FACTOR RSBW"/>
    <property type="match status" value="1"/>
</dbReference>
<dbReference type="RefSeq" id="WP_326753941.1">
    <property type="nucleotide sequence ID" value="NZ_CP109134.1"/>
</dbReference>
<evidence type="ECO:0000313" key="4">
    <source>
        <dbReference type="EMBL" id="WSD07959.1"/>
    </source>
</evidence>
<dbReference type="GO" id="GO:0005524">
    <property type="term" value="F:ATP binding"/>
    <property type="evidence" value="ECO:0007669"/>
    <property type="project" value="UniProtKB-KW"/>
</dbReference>
<keyword evidence="4" id="KW-0067">ATP-binding</keyword>
<dbReference type="GeneID" id="91545091"/>
<keyword evidence="5" id="KW-1185">Reference proteome</keyword>
<keyword evidence="1" id="KW-0418">Kinase</keyword>
<reference evidence="4 5" key="1">
    <citation type="submission" date="2022-10" db="EMBL/GenBank/DDBJ databases">
        <title>The complete genomes of actinobacterial strains from the NBC collection.</title>
        <authorList>
            <person name="Joergensen T.S."/>
            <person name="Alvarez Arevalo M."/>
            <person name="Sterndorff E.B."/>
            <person name="Faurdal D."/>
            <person name="Vuksanovic O."/>
            <person name="Mourched A.-S."/>
            <person name="Charusanti P."/>
            <person name="Shaw S."/>
            <person name="Blin K."/>
            <person name="Weber T."/>
        </authorList>
    </citation>
    <scope>NUCLEOTIDE SEQUENCE [LARGE SCALE GENOMIC DNA]</scope>
    <source>
        <strain evidence="4 5">NBC 01753</strain>
    </source>
</reference>
<sequence length="186" mass="19644">MLTGTTTPEERPRRTANAAALHDTAHEPHSWAGQFAPSPRGAQLARRLAVRRMEDWGHPPESDASCTVALVVGELAANAVQHGRAPGRDFHLRLALDTAADLVRIEVADAASAKRLPSAPPSLCPEGESGRGLLLVDVLALRWGSTPRRPVGKTVWVEVSVGASSPADPGNHPGTDPHCSRTTSEA</sequence>
<keyword evidence="4" id="KW-0547">Nucleotide-binding</keyword>
<keyword evidence="1" id="KW-0808">Transferase</keyword>
<dbReference type="Proteomes" id="UP001335325">
    <property type="component" value="Chromosome"/>
</dbReference>
<proteinExistence type="predicted"/>
<dbReference type="EMBL" id="CP109134">
    <property type="protein sequence ID" value="WSD07959.1"/>
    <property type="molecule type" value="Genomic_DNA"/>
</dbReference>
<dbReference type="InterPro" id="IPR036890">
    <property type="entry name" value="HATPase_C_sf"/>
</dbReference>
<dbReference type="Gene3D" id="3.30.565.10">
    <property type="entry name" value="Histidine kinase-like ATPase, C-terminal domain"/>
    <property type="match status" value="1"/>
</dbReference>